<dbReference type="RefSeq" id="WP_078745062.1">
    <property type="nucleotide sequence ID" value="NZ_FUXG01000008.1"/>
</dbReference>
<feature type="signal peptide" evidence="1">
    <location>
        <begin position="1"/>
        <end position="22"/>
    </location>
</feature>
<dbReference type="AlphaFoldDB" id="A0A1T4PEU1"/>
<keyword evidence="3" id="KW-1185">Reference proteome</keyword>
<evidence type="ECO:0000313" key="2">
    <source>
        <dbReference type="EMBL" id="OPX55583.1"/>
    </source>
</evidence>
<feature type="chain" id="PRO_5030034824" description="PepSY domain-containing protein" evidence="1">
    <location>
        <begin position="23"/>
        <end position="146"/>
    </location>
</feature>
<evidence type="ECO:0000313" key="3">
    <source>
        <dbReference type="Proteomes" id="UP000191418"/>
    </source>
</evidence>
<evidence type="ECO:0000256" key="1">
    <source>
        <dbReference type="SAM" id="SignalP"/>
    </source>
</evidence>
<comment type="caution">
    <text evidence="2">The sequence shown here is derived from an EMBL/GenBank/DDBJ whole genome shotgun (WGS) entry which is preliminary data.</text>
</comment>
<dbReference type="STRING" id="64969.SAMN02745127_01452"/>
<dbReference type="OrthoDB" id="9979526at2"/>
<proteinExistence type="predicted"/>
<sequence length="146" mass="16273">MKLFLNLLLLINILALPPFVLADNLPSNVGDKPLSDTEQQYNSDNDDVTNKVERITWPFTRWVEERVQRSPMIRTPKGSLSKDGTSRTLDLRSAIKQASILYPGTVLNAEKQTRNGVATYLVRIISEEGVVKTITVNASNASDESK</sequence>
<keyword evidence="1" id="KW-0732">Signal</keyword>
<dbReference type="EMBL" id="MTSM01000008">
    <property type="protein sequence ID" value="OPX55583.1"/>
    <property type="molecule type" value="Genomic_DNA"/>
</dbReference>
<accession>A0A1T4PEU1</accession>
<protein>
    <recommendedName>
        <fullName evidence="4">PepSY domain-containing protein</fullName>
    </recommendedName>
</protein>
<name>A0A1T4PEU1_9GAMM</name>
<evidence type="ECO:0008006" key="4">
    <source>
        <dbReference type="Google" id="ProtNLM"/>
    </source>
</evidence>
<organism evidence="2 3">
    <name type="scientific">Oceanospirillum multiglobuliferum</name>
    <dbReference type="NCBI Taxonomy" id="64969"/>
    <lineage>
        <taxon>Bacteria</taxon>
        <taxon>Pseudomonadati</taxon>
        <taxon>Pseudomonadota</taxon>
        <taxon>Gammaproteobacteria</taxon>
        <taxon>Oceanospirillales</taxon>
        <taxon>Oceanospirillaceae</taxon>
        <taxon>Oceanospirillum</taxon>
    </lineage>
</organism>
<dbReference type="Proteomes" id="UP000191418">
    <property type="component" value="Unassembled WGS sequence"/>
</dbReference>
<gene>
    <name evidence="2" type="ORF">BTE48_08180</name>
</gene>
<reference evidence="2 3" key="1">
    <citation type="submission" date="2017-01" db="EMBL/GenBank/DDBJ databases">
        <title>Genome Sequencing of a Marine Spirillum, Oceanospirillum multiglobuliferum ATCC 33336, from Japan.</title>
        <authorList>
            <person name="Carney J.G."/>
            <person name="Trachtenberg A.M."/>
            <person name="Rheaume B.A."/>
            <person name="Linnane J.D."/>
            <person name="Pitts N.L."/>
            <person name="Mykles D.L."/>
            <person name="Maclea K.S."/>
        </authorList>
    </citation>
    <scope>NUCLEOTIDE SEQUENCE [LARGE SCALE GENOMIC DNA]</scope>
    <source>
        <strain evidence="2 3">ATCC 33336</strain>
    </source>
</reference>